<evidence type="ECO:0000313" key="3">
    <source>
        <dbReference type="EMBL" id="CEA05052.1"/>
    </source>
</evidence>
<evidence type="ECO:0000256" key="1">
    <source>
        <dbReference type="SAM" id="SignalP"/>
    </source>
</evidence>
<evidence type="ECO:0000259" key="2">
    <source>
        <dbReference type="Pfam" id="PF14133"/>
    </source>
</evidence>
<feature type="domain" description="DUF4300" evidence="2">
    <location>
        <begin position="22"/>
        <end position="267"/>
    </location>
</feature>
<keyword evidence="1" id="KW-0732">Signal</keyword>
<dbReference type="AlphaFoldDB" id="A0A078MI42"/>
<dbReference type="Pfam" id="PF14133">
    <property type="entry name" value="DUF4300"/>
    <property type="match status" value="1"/>
</dbReference>
<dbReference type="HOGENOM" id="CLU_061772_1_0_9"/>
<proteinExistence type="predicted"/>
<reference evidence="3" key="1">
    <citation type="submission" date="2014-07" db="EMBL/GenBank/DDBJ databases">
        <authorList>
            <person name="Urmite Genomes Urmite Genomes"/>
        </authorList>
    </citation>
    <scope>NUCLEOTIDE SEQUENCE</scope>
    <source>
        <strain evidence="3">13S34_air</strain>
    </source>
</reference>
<feature type="chain" id="PRO_5038397060" description="DUF4300 domain-containing protein" evidence="1">
    <location>
        <begin position="20"/>
        <end position="275"/>
    </location>
</feature>
<feature type="signal peptide" evidence="1">
    <location>
        <begin position="1"/>
        <end position="19"/>
    </location>
</feature>
<dbReference type="PROSITE" id="PS51257">
    <property type="entry name" value="PROKAR_LIPOPROTEIN"/>
    <property type="match status" value="1"/>
</dbReference>
<name>A0A078MI42_9BACL</name>
<dbReference type="PATRIC" id="fig|1461583.4.peg.2195"/>
<protein>
    <recommendedName>
        <fullName evidence="2">DUF4300 domain-containing protein</fullName>
    </recommendedName>
</protein>
<dbReference type="InterPro" id="IPR025389">
    <property type="entry name" value="DUF4300"/>
</dbReference>
<sequence>MKKLRALLLVVLLTGCSTQQPSYSNLVDKESQTLAAQAMTEAGISEAAVKTFLTNVNDYNMTVENTSLIKQGFVDKMPQYDELALAEKWEDKKQLYIGNNCRMTSYGLMNDLITISDKTTNTANLFMDKDAISYAPTAWLDEDTARFTTLFGFVPTPNTKDVEVHVAKLQQAWQERGIHFNEQAKASLISVVMHSTLDDQLFIGHAGVLVPQANGYLFIEKLSFQEPYQVVQLANKEQLNAYLMEKYDVSENQPEAKPFIMENGELLTTYKALRP</sequence>
<dbReference type="EMBL" id="LN483076">
    <property type="protein sequence ID" value="CEA05052.1"/>
    <property type="molecule type" value="Genomic_DNA"/>
</dbReference>
<organism evidence="3">
    <name type="scientific">Metalysinibacillus saudimassiliensis</name>
    <dbReference type="NCBI Taxonomy" id="1461583"/>
    <lineage>
        <taxon>Bacteria</taxon>
        <taxon>Bacillati</taxon>
        <taxon>Bacillota</taxon>
        <taxon>Bacilli</taxon>
        <taxon>Bacillales</taxon>
        <taxon>Caryophanaceae</taxon>
        <taxon>Metalysinibacillus</taxon>
    </lineage>
</organism>
<gene>
    <name evidence="3" type="ORF">BN1050_02278</name>
</gene>
<accession>A0A078MI42</accession>